<dbReference type="InterPro" id="IPR002058">
    <property type="entry name" value="PAP_assoc"/>
</dbReference>
<dbReference type="STRING" id="205917.A0A4Y9XPJ0"/>
<comment type="subcellular location">
    <subcellularLocation>
        <location evidence="3">Cytoplasm</location>
    </subcellularLocation>
</comment>
<dbReference type="Pfam" id="PF03828">
    <property type="entry name" value="PAP_assoc"/>
    <property type="match status" value="1"/>
</dbReference>
<evidence type="ECO:0000256" key="9">
    <source>
        <dbReference type="ARBA" id="ARBA00022842"/>
    </source>
</evidence>
<evidence type="ECO:0000256" key="8">
    <source>
        <dbReference type="ARBA" id="ARBA00022723"/>
    </source>
</evidence>
<protein>
    <recommendedName>
        <fullName evidence="5">polynucleotide adenylyltransferase</fullName>
        <ecNumber evidence="5">2.7.7.19</ecNumber>
    </recommendedName>
</protein>
<evidence type="ECO:0000256" key="2">
    <source>
        <dbReference type="ARBA" id="ARBA00001946"/>
    </source>
</evidence>
<dbReference type="AlphaFoldDB" id="A0A4Y9XPJ0"/>
<comment type="caution">
    <text evidence="14">The sequence shown here is derived from an EMBL/GenBank/DDBJ whole genome shotgun (WGS) entry which is preliminary data.</text>
</comment>
<evidence type="ECO:0000256" key="7">
    <source>
        <dbReference type="ARBA" id="ARBA00022679"/>
    </source>
</evidence>
<feature type="region of interest" description="Disordered" evidence="10">
    <location>
        <begin position="483"/>
        <end position="568"/>
    </location>
</feature>
<keyword evidence="11" id="KW-0472">Membrane</keyword>
<dbReference type="PANTHER" id="PTHR12271">
    <property type="entry name" value="POLY A POLYMERASE CID PAP -RELATED"/>
    <property type="match status" value="1"/>
</dbReference>
<feature type="non-terminal residue" evidence="14">
    <location>
        <position position="903"/>
    </location>
</feature>
<evidence type="ECO:0000256" key="11">
    <source>
        <dbReference type="SAM" id="Phobius"/>
    </source>
</evidence>
<sequence>MTAVALHSRAIPPPHPAHSQNAQAAPIPRRPQVSRPRFVAELSQCLFDFVIQLLPTAEELAVKEDVRKLLERLIRTIEPDSRLLSFGSTANGFSLRNSDMDLCCLIDSEERLLAADLVTMLGDLLERETKFHVKPLPHARIPIVKLSLDPSPGLPLGIACDIGFENRLALENTRLLYCYAMIDPTRVRTLVLFRECFRLTSGNQFEVLGMLGMLAFARVLVALASAMLALTIPGAAMLALAMPEVAMLLLAMSASPSALAILASAILGKSMVQAAVCHPIVAVHIDANRHAMHRKINSPYKGTLSSYGYVLLVIYFLVHVKNPPVLPNLQQMPPLRPISHEDSHIAGHNTWFFDDIELLRQRWQSANTESVGQLLTDFFKYFSRDFLYNTGVASIRAGLIKKDSKGWQNDLGEGRYKDARERNRFCIEDPFEIDFNVARCVTRDGLYTIRGEFMRASRILAARPERAIVAIAQLCEERADNLNSPVSSTVAPVPPRLSPIPPQTPYTVGSSPMRTPEVQMPVPERLSPPMAQASNLQAGPSRTAPEHMEPKRSKWTSPPPPEAPLADHTSFEDRLGLGLVLATASTDAREQEAAYTSSSNNSDVLTDDDHLDELRSVGSMPDEFGPTTARVRTMGTSESVPSSSPLSPHVPSTFSSPDPGASTRFIGMNGSGISPIAANRGRPWGRVPDASVVAAPPPAVVVPRHVERLAQARVNSPRRSLSGPPATSLKNPNPMQSLLPLALTTPLPPSPADVSPSTQQHPHVLYETYGTKDHNHIPHYTRDRAVPPHSQPLPHKLPQYLSSLQERPHISAPQAFAFSVPLVNNKRRSKLLEAEGDTLPVPGVPSPTATPTSHTHFAVSDINNNMNDNTNINNNAHTPAHAHTHSAATIVALTPPAGAHHAL</sequence>
<evidence type="ECO:0000256" key="4">
    <source>
        <dbReference type="ARBA" id="ARBA00008593"/>
    </source>
</evidence>
<feature type="region of interest" description="Disordered" evidence="10">
    <location>
        <begin position="1"/>
        <end position="28"/>
    </location>
</feature>
<evidence type="ECO:0000256" key="5">
    <source>
        <dbReference type="ARBA" id="ARBA00012388"/>
    </source>
</evidence>
<evidence type="ECO:0000259" key="12">
    <source>
        <dbReference type="Pfam" id="PF03828"/>
    </source>
</evidence>
<feature type="region of interest" description="Disordered" evidence="10">
    <location>
        <begin position="711"/>
        <end position="760"/>
    </location>
</feature>
<feature type="domain" description="PAP-associated" evidence="12">
    <location>
        <begin position="370"/>
        <end position="434"/>
    </location>
</feature>
<dbReference type="PANTHER" id="PTHR12271:SF40">
    <property type="entry name" value="POLY(A) RNA POLYMERASE GLD2"/>
    <property type="match status" value="1"/>
</dbReference>
<dbReference type="SUPFAM" id="SSF81301">
    <property type="entry name" value="Nucleotidyltransferase"/>
    <property type="match status" value="1"/>
</dbReference>
<dbReference type="EMBL" id="SEOQ01001348">
    <property type="protein sequence ID" value="TFY52224.1"/>
    <property type="molecule type" value="Genomic_DNA"/>
</dbReference>
<evidence type="ECO:0000256" key="10">
    <source>
        <dbReference type="SAM" id="MobiDB-lite"/>
    </source>
</evidence>
<keyword evidence="8" id="KW-0479">Metal-binding</keyword>
<feature type="transmembrane region" description="Helical" evidence="11">
    <location>
        <begin position="219"/>
        <end position="240"/>
    </location>
</feature>
<evidence type="ECO:0000313" key="14">
    <source>
        <dbReference type="EMBL" id="TFY52224.1"/>
    </source>
</evidence>
<keyword evidence="11" id="KW-1133">Transmembrane helix</keyword>
<gene>
    <name evidence="14" type="ORF">EVG20_g10647</name>
</gene>
<keyword evidence="6" id="KW-0963">Cytoplasm</keyword>
<feature type="compositionally biased region" description="Low complexity" evidence="10">
    <location>
        <begin position="637"/>
        <end position="652"/>
    </location>
</feature>
<dbReference type="Gene3D" id="3.30.460.10">
    <property type="entry name" value="Beta Polymerase, domain 2"/>
    <property type="match status" value="1"/>
</dbReference>
<dbReference type="Gene3D" id="1.10.1410.10">
    <property type="match status" value="1"/>
</dbReference>
<dbReference type="InterPro" id="IPR043519">
    <property type="entry name" value="NT_sf"/>
</dbReference>
<dbReference type="Proteomes" id="UP000298327">
    <property type="component" value="Unassembled WGS sequence"/>
</dbReference>
<feature type="transmembrane region" description="Helical" evidence="11">
    <location>
        <begin position="246"/>
        <end position="267"/>
    </location>
</feature>
<dbReference type="SUPFAM" id="SSF81631">
    <property type="entry name" value="PAP/OAS1 substrate-binding domain"/>
    <property type="match status" value="1"/>
</dbReference>
<proteinExistence type="inferred from homology"/>
<dbReference type="GO" id="GO:0005737">
    <property type="term" value="C:cytoplasm"/>
    <property type="evidence" value="ECO:0007669"/>
    <property type="project" value="UniProtKB-SubCell"/>
</dbReference>
<name>A0A4Y9XPJ0_9AGAM</name>
<keyword evidence="7" id="KW-0808">Transferase</keyword>
<comment type="cofactor">
    <cofactor evidence="1">
        <name>Mn(2+)</name>
        <dbReference type="ChEBI" id="CHEBI:29035"/>
    </cofactor>
</comment>
<dbReference type="GO" id="GO:1990817">
    <property type="term" value="F:poly(A) RNA polymerase activity"/>
    <property type="evidence" value="ECO:0007669"/>
    <property type="project" value="UniProtKB-EC"/>
</dbReference>
<dbReference type="GO" id="GO:0046872">
    <property type="term" value="F:metal ion binding"/>
    <property type="evidence" value="ECO:0007669"/>
    <property type="project" value="UniProtKB-KW"/>
</dbReference>
<feature type="compositionally biased region" description="Pro residues" evidence="10">
    <location>
        <begin position="492"/>
        <end position="504"/>
    </location>
</feature>
<dbReference type="OrthoDB" id="407432at2759"/>
<dbReference type="CDD" id="cd05402">
    <property type="entry name" value="NT_PAP_TUTase"/>
    <property type="match status" value="1"/>
</dbReference>
<comment type="cofactor">
    <cofactor evidence="2">
        <name>Mg(2+)</name>
        <dbReference type="ChEBI" id="CHEBI:18420"/>
    </cofactor>
</comment>
<dbReference type="EC" id="2.7.7.19" evidence="5"/>
<evidence type="ECO:0000256" key="3">
    <source>
        <dbReference type="ARBA" id="ARBA00004496"/>
    </source>
</evidence>
<feature type="transmembrane region" description="Helical" evidence="11">
    <location>
        <begin position="299"/>
        <end position="318"/>
    </location>
</feature>
<dbReference type="GO" id="GO:0010605">
    <property type="term" value="P:negative regulation of macromolecule metabolic process"/>
    <property type="evidence" value="ECO:0007669"/>
    <property type="project" value="UniProtKB-ARBA"/>
</dbReference>
<evidence type="ECO:0000313" key="15">
    <source>
        <dbReference type="Proteomes" id="UP000298327"/>
    </source>
</evidence>
<accession>A0A4Y9XPJ0</accession>
<reference evidence="14 15" key="1">
    <citation type="submission" date="2019-02" db="EMBL/GenBank/DDBJ databases">
        <title>Genome sequencing of the rare red list fungi Dentipellis fragilis.</title>
        <authorList>
            <person name="Buettner E."/>
            <person name="Kellner H."/>
        </authorList>
    </citation>
    <scope>NUCLEOTIDE SEQUENCE [LARGE SCALE GENOMIC DNA]</scope>
    <source>
        <strain evidence="14 15">DSM 105465</strain>
    </source>
</reference>
<evidence type="ECO:0000256" key="6">
    <source>
        <dbReference type="ARBA" id="ARBA00022490"/>
    </source>
</evidence>
<evidence type="ECO:0000256" key="1">
    <source>
        <dbReference type="ARBA" id="ARBA00001936"/>
    </source>
</evidence>
<keyword evidence="11" id="KW-0812">Transmembrane</keyword>
<keyword evidence="9" id="KW-0460">Magnesium</keyword>
<keyword evidence="15" id="KW-1185">Reference proteome</keyword>
<dbReference type="GO" id="GO:0031123">
    <property type="term" value="P:RNA 3'-end processing"/>
    <property type="evidence" value="ECO:0007669"/>
    <property type="project" value="TreeGrafter"/>
</dbReference>
<feature type="region of interest" description="Disordered" evidence="10">
    <location>
        <begin position="635"/>
        <end position="657"/>
    </location>
</feature>
<organism evidence="14 15">
    <name type="scientific">Dentipellis fragilis</name>
    <dbReference type="NCBI Taxonomy" id="205917"/>
    <lineage>
        <taxon>Eukaryota</taxon>
        <taxon>Fungi</taxon>
        <taxon>Dikarya</taxon>
        <taxon>Basidiomycota</taxon>
        <taxon>Agaricomycotina</taxon>
        <taxon>Agaricomycetes</taxon>
        <taxon>Russulales</taxon>
        <taxon>Hericiaceae</taxon>
        <taxon>Dentipellis</taxon>
    </lineage>
</organism>
<comment type="similarity">
    <text evidence="4">Belongs to the DNA polymerase type-B-like family.</text>
</comment>
<dbReference type="InterPro" id="IPR054708">
    <property type="entry name" value="MTPAP-like_central"/>
</dbReference>
<dbReference type="Pfam" id="PF22600">
    <property type="entry name" value="MTPAP-like_central"/>
    <property type="match status" value="1"/>
</dbReference>
<evidence type="ECO:0000259" key="13">
    <source>
        <dbReference type="Pfam" id="PF22600"/>
    </source>
</evidence>
<feature type="domain" description="Poly(A) RNA polymerase mitochondrial-like central palm" evidence="13">
    <location>
        <begin position="43"/>
        <end position="180"/>
    </location>
</feature>